<sequence length="329" mass="35776">MPTITLSTGRSFSADPAISILDAARNAGVVLEYSCRTGRCGICKAPKLSGETILLRPEDESLTRDEADQGVILTCCRAAVADVALDIEPLDRLAGLEIKTMPARIVSIERIAAEIVRVTLKTPPSSPMRFVAGQYVDVIADGARRSYSLANAPRSDGLLELLIKRYPGGHLSRYWFEQAQPNDLLRLEGPFGTFFLRDQMPENIVFLATGTGIAPVKALLEELAAMSEPAALPRIRVFWGNREAENFCWDPVGLGLEIGFHHLLSGKDNEWAGRRGYVQDAVVKDGFDPAATVVYACGSNAMIASAREALFTLGLPARRFFSDAFVSSN</sequence>
<dbReference type="Pfam" id="PF00111">
    <property type="entry name" value="Fer2"/>
    <property type="match status" value="1"/>
</dbReference>
<dbReference type="SUPFAM" id="SSF52343">
    <property type="entry name" value="Ferredoxin reductase-like, C-terminal NADP-linked domain"/>
    <property type="match status" value="1"/>
</dbReference>
<dbReference type="InterPro" id="IPR001433">
    <property type="entry name" value="OxRdtase_FAD/NAD-bd"/>
</dbReference>
<dbReference type="InterPro" id="IPR039261">
    <property type="entry name" value="FNR_nucleotide-bd"/>
</dbReference>
<dbReference type="InterPro" id="IPR036010">
    <property type="entry name" value="2Fe-2S_ferredoxin-like_sf"/>
</dbReference>
<dbReference type="PROSITE" id="PS51085">
    <property type="entry name" value="2FE2S_FER_2"/>
    <property type="match status" value="1"/>
</dbReference>
<evidence type="ECO:0000313" key="4">
    <source>
        <dbReference type="EMBL" id="KTT98266.1"/>
    </source>
</evidence>
<proteinExistence type="predicted"/>
<comment type="cofactor">
    <cofactor evidence="1">
        <name>[2Fe-2S] cluster</name>
        <dbReference type="ChEBI" id="CHEBI:190135"/>
    </cofactor>
</comment>
<dbReference type="InterPro" id="IPR050415">
    <property type="entry name" value="MRET"/>
</dbReference>
<dbReference type="SUPFAM" id="SSF63380">
    <property type="entry name" value="Riboflavin synthase domain-like"/>
    <property type="match status" value="1"/>
</dbReference>
<protein>
    <submittedName>
        <fullName evidence="4">CDP-6-deoxy-L-threo-D-glycero-4-hexulose-3-dehydrase reductase</fullName>
    </submittedName>
</protein>
<dbReference type="GO" id="GO:0051537">
    <property type="term" value="F:2 iron, 2 sulfur cluster binding"/>
    <property type="evidence" value="ECO:0007669"/>
    <property type="project" value="InterPro"/>
</dbReference>
<dbReference type="InterPro" id="IPR001709">
    <property type="entry name" value="Flavoprot_Pyr_Nucl_cyt_Rdtase"/>
</dbReference>
<evidence type="ECO:0000313" key="5">
    <source>
        <dbReference type="Proteomes" id="UP000073923"/>
    </source>
</evidence>
<dbReference type="InterPro" id="IPR006058">
    <property type="entry name" value="2Fe2S_fd_BS"/>
</dbReference>
<feature type="domain" description="2Fe-2S ferredoxin-type" evidence="2">
    <location>
        <begin position="2"/>
        <end position="93"/>
    </location>
</feature>
<accession>A0A147IS43</accession>
<dbReference type="PATRIC" id="fig|172044.3.peg.1845"/>
<reference evidence="4 5" key="1">
    <citation type="journal article" date="2016" name="Front. Microbiol.">
        <title>Genomic Resource of Rice Seed Associated Bacteria.</title>
        <authorList>
            <person name="Midha S."/>
            <person name="Bansal K."/>
            <person name="Sharma S."/>
            <person name="Kumar N."/>
            <person name="Patil P.P."/>
            <person name="Chaudhry V."/>
            <person name="Patil P.B."/>
        </authorList>
    </citation>
    <scope>NUCLEOTIDE SEQUENCE [LARGE SCALE GENOMIC DNA]</scope>
    <source>
        <strain evidence="4 5">NS355</strain>
    </source>
</reference>
<organism evidence="4 5">
    <name type="scientific">Sphingomonas yabuuchiae</name>
    <dbReference type="NCBI Taxonomy" id="172044"/>
    <lineage>
        <taxon>Bacteria</taxon>
        <taxon>Pseudomonadati</taxon>
        <taxon>Pseudomonadota</taxon>
        <taxon>Alphaproteobacteria</taxon>
        <taxon>Sphingomonadales</taxon>
        <taxon>Sphingomonadaceae</taxon>
        <taxon>Sphingomonas</taxon>
    </lineage>
</organism>
<dbReference type="Proteomes" id="UP000073923">
    <property type="component" value="Unassembled WGS sequence"/>
</dbReference>
<dbReference type="PROSITE" id="PS51384">
    <property type="entry name" value="FAD_FR"/>
    <property type="match status" value="1"/>
</dbReference>
<dbReference type="InterPro" id="IPR017938">
    <property type="entry name" value="Riboflavin_synthase-like_b-brl"/>
</dbReference>
<name>A0A147IS43_9SPHN</name>
<dbReference type="PANTHER" id="PTHR47354">
    <property type="entry name" value="NADH OXIDOREDUCTASE HCR"/>
    <property type="match status" value="1"/>
</dbReference>
<dbReference type="CDD" id="cd06189">
    <property type="entry name" value="flavin_oxioreductase"/>
    <property type="match status" value="1"/>
</dbReference>
<dbReference type="AlphaFoldDB" id="A0A147IS43"/>
<comment type="caution">
    <text evidence="4">The sequence shown here is derived from an EMBL/GenBank/DDBJ whole genome shotgun (WGS) entry which is preliminary data.</text>
</comment>
<dbReference type="Gene3D" id="3.10.20.30">
    <property type="match status" value="1"/>
</dbReference>
<dbReference type="Gene3D" id="3.40.50.80">
    <property type="entry name" value="Nucleotide-binding domain of ferredoxin-NADP reductase (FNR) module"/>
    <property type="match status" value="1"/>
</dbReference>
<dbReference type="InterPro" id="IPR012675">
    <property type="entry name" value="Beta-grasp_dom_sf"/>
</dbReference>
<dbReference type="Gene3D" id="2.40.30.10">
    <property type="entry name" value="Translation factors"/>
    <property type="match status" value="1"/>
</dbReference>
<dbReference type="InterPro" id="IPR017927">
    <property type="entry name" value="FAD-bd_FR_type"/>
</dbReference>
<dbReference type="Pfam" id="PF00175">
    <property type="entry name" value="NAD_binding_1"/>
    <property type="match status" value="1"/>
</dbReference>
<dbReference type="PANTHER" id="PTHR47354:SF5">
    <property type="entry name" value="PROTEIN RFBI"/>
    <property type="match status" value="1"/>
</dbReference>
<dbReference type="GO" id="GO:0016491">
    <property type="term" value="F:oxidoreductase activity"/>
    <property type="evidence" value="ECO:0007669"/>
    <property type="project" value="InterPro"/>
</dbReference>
<evidence type="ECO:0000256" key="1">
    <source>
        <dbReference type="ARBA" id="ARBA00034078"/>
    </source>
</evidence>
<feature type="domain" description="FAD-binding FR-type" evidence="3">
    <location>
        <begin position="98"/>
        <end position="197"/>
    </location>
</feature>
<dbReference type="PRINTS" id="PR00371">
    <property type="entry name" value="FPNCR"/>
</dbReference>
<gene>
    <name evidence="4" type="ORF">NS355_09540</name>
</gene>
<dbReference type="PRINTS" id="PR00410">
    <property type="entry name" value="PHEHYDRXLASE"/>
</dbReference>
<dbReference type="OrthoDB" id="9786134at2"/>
<dbReference type="SUPFAM" id="SSF54292">
    <property type="entry name" value="2Fe-2S ferredoxin-like"/>
    <property type="match status" value="1"/>
</dbReference>
<evidence type="ECO:0000259" key="2">
    <source>
        <dbReference type="PROSITE" id="PS51085"/>
    </source>
</evidence>
<dbReference type="InterPro" id="IPR008333">
    <property type="entry name" value="Cbr1-like_FAD-bd_dom"/>
</dbReference>
<dbReference type="PROSITE" id="PS00197">
    <property type="entry name" value="2FE2S_FER_1"/>
    <property type="match status" value="1"/>
</dbReference>
<dbReference type="EMBL" id="LDTF01000047">
    <property type="protein sequence ID" value="KTT98266.1"/>
    <property type="molecule type" value="Genomic_DNA"/>
</dbReference>
<dbReference type="CDD" id="cd00207">
    <property type="entry name" value="fer2"/>
    <property type="match status" value="1"/>
</dbReference>
<evidence type="ECO:0000259" key="3">
    <source>
        <dbReference type="PROSITE" id="PS51384"/>
    </source>
</evidence>
<dbReference type="InterPro" id="IPR001041">
    <property type="entry name" value="2Fe-2S_ferredoxin-type"/>
</dbReference>
<dbReference type="Pfam" id="PF00970">
    <property type="entry name" value="FAD_binding_6"/>
    <property type="match status" value="1"/>
</dbReference>